<organism evidence="2 4">
    <name type="scientific">Haloarcula rubripromontorii</name>
    <dbReference type="NCBI Taxonomy" id="1705562"/>
    <lineage>
        <taxon>Archaea</taxon>
        <taxon>Methanobacteriati</taxon>
        <taxon>Methanobacteriota</taxon>
        <taxon>Stenosarchaea group</taxon>
        <taxon>Halobacteria</taxon>
        <taxon>Halobacteriales</taxon>
        <taxon>Haloarculaceae</taxon>
        <taxon>Haloarcula</taxon>
    </lineage>
</organism>
<dbReference type="Proteomes" id="UP000037729">
    <property type="component" value="Unassembled WGS sequence"/>
</dbReference>
<accession>A0A0M9AM86</accession>
<name>A0A0M9AM86_9EURY</name>
<dbReference type="Proteomes" id="UP000610611">
    <property type="component" value="Unassembled WGS sequence"/>
</dbReference>
<dbReference type="OrthoDB" id="187751at2157"/>
<sequence length="170" mass="17872">MEFESTRRRFMELAGASATVSLAGCNALQGGDSDGTATETGSQRQSADADSATVTVVVEPDQTQLQERQQEIQSALQAGNLTRSEAQAEYRTAQENLAEDAINSFEERATADFGLTVADSVSQAGALLVTGPPAGLINTLSVDSVTGILSQATFERIRSQVRTETPGATE</sequence>
<proteinExistence type="predicted"/>
<evidence type="ECO:0000313" key="3">
    <source>
        <dbReference type="EMBL" id="NLV05591.1"/>
    </source>
</evidence>
<evidence type="ECO:0000256" key="1">
    <source>
        <dbReference type="SAM" id="MobiDB-lite"/>
    </source>
</evidence>
<evidence type="ECO:0000313" key="4">
    <source>
        <dbReference type="Proteomes" id="UP000037729"/>
    </source>
</evidence>
<protein>
    <submittedName>
        <fullName evidence="2">Uncharacterized protein</fullName>
    </submittedName>
</protein>
<dbReference type="AlphaFoldDB" id="A0A0M9AM86"/>
<reference evidence="3" key="2">
    <citation type="submission" date="2019-12" db="EMBL/GenBank/DDBJ databases">
        <title>The whole-genome sequencing of Haloarcula japonica strain pws8.</title>
        <authorList>
            <person name="Verma D.K."/>
            <person name="Gopal K."/>
            <person name="Prasad E.S."/>
        </authorList>
    </citation>
    <scope>NUCLEOTIDE SEQUENCE</scope>
    <source>
        <strain evidence="3">Pws8</strain>
    </source>
</reference>
<gene>
    <name evidence="2" type="ORF">AMS69_07160</name>
    <name evidence="3" type="ORF">GOC83_05500</name>
</gene>
<comment type="caution">
    <text evidence="2">The sequence shown here is derived from an EMBL/GenBank/DDBJ whole genome shotgun (WGS) entry which is preliminary data.</text>
</comment>
<keyword evidence="4" id="KW-1185">Reference proteome</keyword>
<dbReference type="PROSITE" id="PS51257">
    <property type="entry name" value="PROKAR_LIPOPROTEIN"/>
    <property type="match status" value="1"/>
</dbReference>
<dbReference type="PATRIC" id="fig|1705562.3.peg.2499"/>
<dbReference type="RefSeq" id="WP_053967386.1">
    <property type="nucleotide sequence ID" value="NZ_JAWJXX010000016.1"/>
</dbReference>
<feature type="compositionally biased region" description="Polar residues" evidence="1">
    <location>
        <begin position="35"/>
        <end position="45"/>
    </location>
</feature>
<dbReference type="EMBL" id="WOWB01000001">
    <property type="protein sequence ID" value="NLV05591.1"/>
    <property type="molecule type" value="Genomic_DNA"/>
</dbReference>
<dbReference type="STRING" id="1705562.AMS69_07160"/>
<dbReference type="EMBL" id="LIUF01000002">
    <property type="protein sequence ID" value="KOX93695.1"/>
    <property type="molecule type" value="Genomic_DNA"/>
</dbReference>
<evidence type="ECO:0000313" key="2">
    <source>
        <dbReference type="EMBL" id="KOX93695.1"/>
    </source>
</evidence>
<reference evidence="2 4" key="1">
    <citation type="submission" date="2015-08" db="EMBL/GenBank/DDBJ databases">
        <title>Genomes of Isolates from Cabo Rojo, PR.</title>
        <authorList>
            <person name="Sanchez-Nieves R.L."/>
            <person name="Montalvo-Rodriguez R."/>
        </authorList>
    </citation>
    <scope>NUCLEOTIDE SEQUENCE [LARGE SCALE GENOMIC DNA]</scope>
    <source>
        <strain evidence="2 4">SL3</strain>
    </source>
</reference>
<feature type="region of interest" description="Disordered" evidence="1">
    <location>
        <begin position="31"/>
        <end position="53"/>
    </location>
</feature>